<keyword evidence="3" id="KW-1185">Reference proteome</keyword>
<dbReference type="EMBL" id="BSQG01000002">
    <property type="protein sequence ID" value="GLU47283.1"/>
    <property type="molecule type" value="Genomic_DNA"/>
</dbReference>
<accession>A0A9W6UIC3</accession>
<proteinExistence type="predicted"/>
<organism evidence="2 3">
    <name type="scientific">Nocardiopsis ansamitocini</name>
    <dbReference type="NCBI Taxonomy" id="1670832"/>
    <lineage>
        <taxon>Bacteria</taxon>
        <taxon>Bacillati</taxon>
        <taxon>Actinomycetota</taxon>
        <taxon>Actinomycetes</taxon>
        <taxon>Streptosporangiales</taxon>
        <taxon>Nocardiopsidaceae</taxon>
        <taxon>Nocardiopsis</taxon>
    </lineage>
</organism>
<evidence type="ECO:0000313" key="2">
    <source>
        <dbReference type="EMBL" id="GLU47283.1"/>
    </source>
</evidence>
<feature type="compositionally biased region" description="Acidic residues" evidence="1">
    <location>
        <begin position="75"/>
        <end position="85"/>
    </location>
</feature>
<evidence type="ECO:0000256" key="1">
    <source>
        <dbReference type="SAM" id="MobiDB-lite"/>
    </source>
</evidence>
<name>A0A9W6UIC3_9ACTN</name>
<feature type="region of interest" description="Disordered" evidence="1">
    <location>
        <begin position="1"/>
        <end position="101"/>
    </location>
</feature>
<comment type="caution">
    <text evidence="2">The sequence shown here is derived from an EMBL/GenBank/DDBJ whole genome shotgun (WGS) entry which is preliminary data.</text>
</comment>
<dbReference type="AlphaFoldDB" id="A0A9W6UIC3"/>
<protein>
    <submittedName>
        <fullName evidence="2">Uncharacterized protein</fullName>
    </submittedName>
</protein>
<feature type="compositionally biased region" description="Basic and acidic residues" evidence="1">
    <location>
        <begin position="43"/>
        <end position="53"/>
    </location>
</feature>
<sequence length="101" mass="11002">MSLRSAPTGYTKWCFARDESGNPASPTGFAGQTEKGRTLMQRGSDKHSPRLDDQMSSEIDGVLRSGQPTRVHEDLEPEPLVDDDGIPATDPRADRTNETGT</sequence>
<reference evidence="2" key="1">
    <citation type="submission" date="2023-02" db="EMBL/GenBank/DDBJ databases">
        <title>Nocardiopsis ansamitocini NBRC 112285.</title>
        <authorList>
            <person name="Ichikawa N."/>
            <person name="Sato H."/>
            <person name="Tonouchi N."/>
        </authorList>
    </citation>
    <scope>NUCLEOTIDE SEQUENCE</scope>
    <source>
        <strain evidence="2">NBRC 112285</strain>
    </source>
</reference>
<feature type="compositionally biased region" description="Basic and acidic residues" evidence="1">
    <location>
        <begin position="91"/>
        <end position="101"/>
    </location>
</feature>
<evidence type="ECO:0000313" key="3">
    <source>
        <dbReference type="Proteomes" id="UP001165092"/>
    </source>
</evidence>
<gene>
    <name evidence="2" type="ORF">Nans01_16340</name>
</gene>
<dbReference type="Proteomes" id="UP001165092">
    <property type="component" value="Unassembled WGS sequence"/>
</dbReference>